<evidence type="ECO:0000313" key="2">
    <source>
        <dbReference type="Proteomes" id="UP000184501"/>
    </source>
</evidence>
<gene>
    <name evidence="1" type="ORF">SAMN05444320_10264</name>
</gene>
<evidence type="ECO:0008006" key="3">
    <source>
        <dbReference type="Google" id="ProtNLM"/>
    </source>
</evidence>
<name>A0A1M4XNR5_STRHI</name>
<accession>A0A1M4XNR5</accession>
<dbReference type="InterPro" id="IPR024520">
    <property type="entry name" value="DUF3558"/>
</dbReference>
<dbReference type="Pfam" id="PF12079">
    <property type="entry name" value="DUF3558"/>
    <property type="match status" value="1"/>
</dbReference>
<evidence type="ECO:0000313" key="1">
    <source>
        <dbReference type="EMBL" id="SHE95070.1"/>
    </source>
</evidence>
<dbReference type="AlphaFoldDB" id="A0A1M4XNR5"/>
<dbReference type="EMBL" id="FQVN01000002">
    <property type="protein sequence ID" value="SHE95070.1"/>
    <property type="molecule type" value="Genomic_DNA"/>
</dbReference>
<reference evidence="1 2" key="1">
    <citation type="submission" date="2016-11" db="EMBL/GenBank/DDBJ databases">
        <authorList>
            <person name="Jaros S."/>
            <person name="Januszkiewicz K."/>
            <person name="Wedrychowicz H."/>
        </authorList>
    </citation>
    <scope>NUCLEOTIDE SEQUENCE [LARGE SCALE GENOMIC DNA]</scope>
    <source>
        <strain evidence="1 2">DSM 44523</strain>
    </source>
</reference>
<proteinExistence type="predicted"/>
<keyword evidence="2" id="KW-1185">Reference proteome</keyword>
<sequence>MGLTVTIATDRDGLAGLYRRQKTYKVFEPLTIEGYPATVVAAARDQRPEGVCDVEFAVTDKLSISVQTSLQTADRAANPCGPTKTAATEVLKTLKAAN</sequence>
<organism evidence="1 2">
    <name type="scientific">Streptoalloteichus hindustanus</name>
    <dbReference type="NCBI Taxonomy" id="2017"/>
    <lineage>
        <taxon>Bacteria</taxon>
        <taxon>Bacillati</taxon>
        <taxon>Actinomycetota</taxon>
        <taxon>Actinomycetes</taxon>
        <taxon>Pseudonocardiales</taxon>
        <taxon>Pseudonocardiaceae</taxon>
        <taxon>Streptoalloteichus</taxon>
    </lineage>
</organism>
<protein>
    <recommendedName>
        <fullName evidence="3">PknH-like extracellular domain-containing protein</fullName>
    </recommendedName>
</protein>
<dbReference type="Proteomes" id="UP000184501">
    <property type="component" value="Unassembled WGS sequence"/>
</dbReference>